<dbReference type="GO" id="GO:0030286">
    <property type="term" value="C:dynein complex"/>
    <property type="evidence" value="ECO:0007669"/>
    <property type="project" value="InterPro"/>
</dbReference>
<dbReference type="GO" id="GO:0051959">
    <property type="term" value="F:dynein light intermediate chain binding"/>
    <property type="evidence" value="ECO:0007669"/>
    <property type="project" value="InterPro"/>
</dbReference>
<dbReference type="InterPro" id="IPR035706">
    <property type="entry name" value="AAA_9"/>
</dbReference>
<evidence type="ECO:0000259" key="1">
    <source>
        <dbReference type="Pfam" id="PF12777"/>
    </source>
</evidence>
<sequence length="526" mass="60708">MKELSTKYFEDTGRHYYVTPNSYLKFLETFTHILSMRQEEMTIKRNRFHMGLSKILEATVLVTDMQEELLIIGPQIEQKTKEKEALMEKLRKDSQIVEKVQVLVKQDEEIVAEEVRIVEEYAQKTTSELKSVLPALEKARVALNALDKSDVSELRVYARPPFLVLTVMNAVCILLQRKPNWATAKLLLSETGFLKKLINLDKDSIPDKVFLKLRKILSLPDFNPNKIALVSVACCSMCQWVIALNNYHEVQKVVGPKQEQVAEAQNVLRMAKQRLLEKQKGLQLIEEHLQFLHNSYKDIVAEKQQLANRKKLATKRLQCASVLLTVLEDEKIRWQQTVNVIDNKLKGIFGDILLSSACVAYSGVLTPEFRQSVMQKWEDLCNQHTITLSSKFSLMKVMAEKNEIRRWHNQGLPLGQHATENAILMKSTQQWPLVIDPHKQALYWIRQMEGPQLQEISAEDSSYLQTLKTAMQAGERVLLHNTPEAFPPSLKAILKKDIFQKRGQHYIKIGGTEIEYNKRFRSCLRK</sequence>
<accession>A0A8C2LQF7</accession>
<organism evidence="3 4">
    <name type="scientific">Cricetulus griseus</name>
    <name type="common">Chinese hamster</name>
    <name type="synonym">Cricetulus barabensis griseus</name>
    <dbReference type="NCBI Taxonomy" id="10029"/>
    <lineage>
        <taxon>Eukaryota</taxon>
        <taxon>Metazoa</taxon>
        <taxon>Chordata</taxon>
        <taxon>Craniata</taxon>
        <taxon>Vertebrata</taxon>
        <taxon>Euteleostomi</taxon>
        <taxon>Mammalia</taxon>
        <taxon>Eutheria</taxon>
        <taxon>Euarchontoglires</taxon>
        <taxon>Glires</taxon>
        <taxon>Rodentia</taxon>
        <taxon>Myomorpha</taxon>
        <taxon>Muroidea</taxon>
        <taxon>Cricetidae</taxon>
        <taxon>Cricetinae</taxon>
        <taxon>Cricetulus</taxon>
    </lineage>
</organism>
<name>A0A8C2LQF7_CRIGR</name>
<dbReference type="InterPro" id="IPR026983">
    <property type="entry name" value="DHC"/>
</dbReference>
<protein>
    <submittedName>
        <fullName evidence="3">Uncharacterized protein</fullName>
    </submittedName>
</protein>
<feature type="domain" description="Dynein heavy chain ATP-binding dynein motor region" evidence="2">
    <location>
        <begin position="405"/>
        <end position="522"/>
    </location>
</feature>
<evidence type="ECO:0000313" key="4">
    <source>
        <dbReference type="Proteomes" id="UP000694386"/>
    </source>
</evidence>
<dbReference type="PANTHER" id="PTHR22878">
    <property type="entry name" value="DYNEIN HEAVY CHAIN 6, AXONEMAL-LIKE-RELATED"/>
    <property type="match status" value="1"/>
</dbReference>
<dbReference type="Gene3D" id="1.20.920.20">
    <property type="match status" value="1"/>
</dbReference>
<dbReference type="GeneTree" id="ENSGT00940000160505"/>
<feature type="domain" description="Dynein heavy chain coiled coil stalk" evidence="1">
    <location>
        <begin position="47"/>
        <end position="376"/>
    </location>
</feature>
<dbReference type="OMA" id="HEISRWH"/>
<dbReference type="Pfam" id="PF12781">
    <property type="entry name" value="AAA_9"/>
    <property type="match status" value="1"/>
</dbReference>
<dbReference type="GO" id="GO:0007018">
    <property type="term" value="P:microtubule-based movement"/>
    <property type="evidence" value="ECO:0007669"/>
    <property type="project" value="InterPro"/>
</dbReference>
<dbReference type="Ensembl" id="ENSCGRT00001011449.1">
    <property type="protein sequence ID" value="ENSCGRP00001007414.1"/>
    <property type="gene ID" value="ENSCGRG00001009826.1"/>
</dbReference>
<dbReference type="FunFam" id="1.20.920.20:FF:000006">
    <property type="entry name" value="Dynein, axonemal, heavy chain 6"/>
    <property type="match status" value="1"/>
</dbReference>
<proteinExistence type="predicted"/>
<evidence type="ECO:0000259" key="2">
    <source>
        <dbReference type="Pfam" id="PF12781"/>
    </source>
</evidence>
<dbReference type="Pfam" id="PF12777">
    <property type="entry name" value="MT"/>
    <property type="match status" value="1"/>
</dbReference>
<dbReference type="Gene3D" id="3.40.50.300">
    <property type="entry name" value="P-loop containing nucleotide triphosphate hydrolases"/>
    <property type="match status" value="1"/>
</dbReference>
<dbReference type="InterPro" id="IPR024743">
    <property type="entry name" value="Dynein_HC_stalk"/>
</dbReference>
<dbReference type="GO" id="GO:0045505">
    <property type="term" value="F:dynein intermediate chain binding"/>
    <property type="evidence" value="ECO:0007669"/>
    <property type="project" value="InterPro"/>
</dbReference>
<reference evidence="3" key="1">
    <citation type="submission" date="2025-08" db="UniProtKB">
        <authorList>
            <consortium name="Ensembl"/>
        </authorList>
    </citation>
    <scope>IDENTIFICATION</scope>
</reference>
<dbReference type="AlphaFoldDB" id="A0A8C2LQF7"/>
<dbReference type="Proteomes" id="UP000694386">
    <property type="component" value="Unplaced"/>
</dbReference>
<dbReference type="InterPro" id="IPR027417">
    <property type="entry name" value="P-loop_NTPase"/>
</dbReference>
<dbReference type="PANTHER" id="PTHR22878:SF64">
    <property type="entry name" value="DYNEIN AXONEMAL HEAVY CHAIN 14"/>
    <property type="match status" value="1"/>
</dbReference>
<evidence type="ECO:0000313" key="3">
    <source>
        <dbReference type="Ensembl" id="ENSCGRP00001007414.1"/>
    </source>
</evidence>
<reference evidence="3" key="2">
    <citation type="submission" date="2025-09" db="UniProtKB">
        <authorList>
            <consortium name="Ensembl"/>
        </authorList>
    </citation>
    <scope>IDENTIFICATION</scope>
</reference>